<organism evidence="2 3">
    <name type="scientific">Levilactobacillus brevis</name>
    <name type="common">Lactobacillus brevis</name>
    <dbReference type="NCBI Taxonomy" id="1580"/>
    <lineage>
        <taxon>Bacteria</taxon>
        <taxon>Bacillati</taxon>
        <taxon>Bacillota</taxon>
        <taxon>Bacilli</taxon>
        <taxon>Lactobacillales</taxon>
        <taxon>Lactobacillaceae</taxon>
        <taxon>Levilactobacillus</taxon>
    </lineage>
</organism>
<keyword evidence="1" id="KW-0812">Transmembrane</keyword>
<sequence length="61" mass="6780">MSKKMRMIGVSCLAIFSILMITVASNLIPRYNSIIFIGGGFFLLISIVTLGINGYTHRKEE</sequence>
<evidence type="ECO:0000313" key="3">
    <source>
        <dbReference type="Proteomes" id="UP000307074"/>
    </source>
</evidence>
<gene>
    <name evidence="2" type="ORF">UCCLBBS449_pG0005</name>
</gene>
<accession>A0A5B7Y3J7</accession>
<feature type="transmembrane region" description="Helical" evidence="1">
    <location>
        <begin position="34"/>
        <end position="55"/>
    </location>
</feature>
<dbReference type="AlphaFoldDB" id="A0A5B7Y3J7"/>
<keyword evidence="1" id="KW-1133">Transmembrane helix</keyword>
<dbReference type="Proteomes" id="UP000307074">
    <property type="component" value="Plasmid pUCCLBBS449_G"/>
</dbReference>
<name>A0A5B7Y3J7_LEVBR</name>
<dbReference type="EMBL" id="CP031205">
    <property type="protein sequence ID" value="QCZ54585.1"/>
    <property type="molecule type" value="Genomic_DNA"/>
</dbReference>
<protein>
    <submittedName>
        <fullName evidence="2">Uncharacterized protein</fullName>
    </submittedName>
</protein>
<geneLocation type="plasmid" evidence="3">
    <name>pucclbbs449_g</name>
</geneLocation>
<evidence type="ECO:0000256" key="1">
    <source>
        <dbReference type="SAM" id="Phobius"/>
    </source>
</evidence>
<evidence type="ECO:0000313" key="2">
    <source>
        <dbReference type="EMBL" id="QCZ54585.1"/>
    </source>
</evidence>
<reference evidence="2 3" key="1">
    <citation type="submission" date="2018-07" db="EMBL/GenBank/DDBJ databases">
        <authorList>
            <person name="Feyereisen M."/>
        </authorList>
    </citation>
    <scope>NUCLEOTIDE SEQUENCE [LARGE SCALE GENOMIC DNA]</scope>
    <source>
        <strain evidence="2 3">UCCLBBS449</strain>
        <plasmid evidence="3">pucclbbs449_g</plasmid>
    </source>
</reference>
<proteinExistence type="predicted"/>
<keyword evidence="1" id="KW-0472">Membrane</keyword>
<keyword evidence="2" id="KW-0614">Plasmid</keyword>